<evidence type="ECO:0000313" key="1">
    <source>
        <dbReference type="EMBL" id="MDP9870385.1"/>
    </source>
</evidence>
<dbReference type="RefSeq" id="WP_306876277.1">
    <property type="nucleotide sequence ID" value="NZ_JAUSRB010000004.1"/>
</dbReference>
<dbReference type="Proteomes" id="UP001230426">
    <property type="component" value="Unassembled WGS sequence"/>
</dbReference>
<keyword evidence="2" id="KW-1185">Reference proteome</keyword>
<organism evidence="1 2">
    <name type="scientific">Streptosporangium brasiliense</name>
    <dbReference type="NCBI Taxonomy" id="47480"/>
    <lineage>
        <taxon>Bacteria</taxon>
        <taxon>Bacillati</taxon>
        <taxon>Actinomycetota</taxon>
        <taxon>Actinomycetes</taxon>
        <taxon>Streptosporangiales</taxon>
        <taxon>Streptosporangiaceae</taxon>
        <taxon>Streptosporangium</taxon>
    </lineage>
</organism>
<sequence length="84" mass="9176">MIHYHVIRPGESGGGKLGGRTFEKLDHARAEFLLLAPHHAQGITAEYCRQVFANGNVVRLRDGDEHGGAPIAYFAECKRDGVSC</sequence>
<evidence type="ECO:0000313" key="2">
    <source>
        <dbReference type="Proteomes" id="UP001230426"/>
    </source>
</evidence>
<comment type="caution">
    <text evidence="1">The sequence shown here is derived from an EMBL/GenBank/DDBJ whole genome shotgun (WGS) entry which is preliminary data.</text>
</comment>
<proteinExistence type="predicted"/>
<dbReference type="EMBL" id="JAUSRB010000004">
    <property type="protein sequence ID" value="MDP9870385.1"/>
    <property type="molecule type" value="Genomic_DNA"/>
</dbReference>
<reference evidence="1 2" key="1">
    <citation type="submission" date="2023-07" db="EMBL/GenBank/DDBJ databases">
        <title>Sequencing the genomes of 1000 actinobacteria strains.</title>
        <authorList>
            <person name="Klenk H.-P."/>
        </authorList>
    </citation>
    <scope>NUCLEOTIDE SEQUENCE [LARGE SCALE GENOMIC DNA]</scope>
    <source>
        <strain evidence="1 2">DSM 44109</strain>
    </source>
</reference>
<name>A0ABT9RPU8_9ACTN</name>
<gene>
    <name evidence="1" type="ORF">J2S55_009723</name>
</gene>
<protein>
    <submittedName>
        <fullName evidence="1">Uncharacterized protein</fullName>
    </submittedName>
</protein>
<accession>A0ABT9RPU8</accession>